<gene>
    <name evidence="4" type="ORF">NCTC13294_02415</name>
</gene>
<name>A0A381EEL9_9GAMM</name>
<evidence type="ECO:0000313" key="5">
    <source>
        <dbReference type="Proteomes" id="UP000254572"/>
    </source>
</evidence>
<feature type="signal peptide" evidence="3">
    <location>
        <begin position="1"/>
        <end position="19"/>
    </location>
</feature>
<dbReference type="InterPro" id="IPR051726">
    <property type="entry name" value="Chitin_Synth_Reg"/>
</dbReference>
<dbReference type="InterPro" id="IPR011990">
    <property type="entry name" value="TPR-like_helical_dom_sf"/>
</dbReference>
<organism evidence="4 5">
    <name type="scientific">Cardiobacterium valvarum</name>
    <dbReference type="NCBI Taxonomy" id="194702"/>
    <lineage>
        <taxon>Bacteria</taxon>
        <taxon>Pseudomonadati</taxon>
        <taxon>Pseudomonadota</taxon>
        <taxon>Gammaproteobacteria</taxon>
        <taxon>Cardiobacteriales</taxon>
        <taxon>Cardiobacteriaceae</taxon>
        <taxon>Cardiobacterium</taxon>
    </lineage>
</organism>
<dbReference type="RefSeq" id="WP_115612505.1">
    <property type="nucleotide sequence ID" value="NZ_JBHLZC010000001.1"/>
</dbReference>
<dbReference type="SUPFAM" id="SSF81901">
    <property type="entry name" value="HCP-like"/>
    <property type="match status" value="1"/>
</dbReference>
<dbReference type="InterPro" id="IPR006597">
    <property type="entry name" value="Sel1-like"/>
</dbReference>
<dbReference type="Gene3D" id="1.25.40.10">
    <property type="entry name" value="Tetratricopeptide repeat domain"/>
    <property type="match status" value="1"/>
</dbReference>
<dbReference type="AlphaFoldDB" id="A0A381EEL9"/>
<protein>
    <submittedName>
        <fullName evidence="4">Sel1 repeat</fullName>
    </submittedName>
</protein>
<feature type="chain" id="PRO_5017046009" evidence="3">
    <location>
        <begin position="20"/>
        <end position="149"/>
    </location>
</feature>
<feature type="region of interest" description="Disordered" evidence="2">
    <location>
        <begin position="126"/>
        <end position="149"/>
    </location>
</feature>
<evidence type="ECO:0000313" key="4">
    <source>
        <dbReference type="EMBL" id="SUX25412.1"/>
    </source>
</evidence>
<dbReference type="Pfam" id="PF08238">
    <property type="entry name" value="Sel1"/>
    <property type="match status" value="2"/>
</dbReference>
<keyword evidence="1" id="KW-0677">Repeat</keyword>
<dbReference type="SMART" id="SM00671">
    <property type="entry name" value="SEL1"/>
    <property type="match status" value="2"/>
</dbReference>
<dbReference type="Proteomes" id="UP000254572">
    <property type="component" value="Unassembled WGS sequence"/>
</dbReference>
<dbReference type="EMBL" id="UFUW01000001">
    <property type="protein sequence ID" value="SUX25412.1"/>
    <property type="molecule type" value="Genomic_DNA"/>
</dbReference>
<keyword evidence="5" id="KW-1185">Reference proteome</keyword>
<keyword evidence="3" id="KW-0732">Signal</keyword>
<reference evidence="4 5" key="1">
    <citation type="submission" date="2018-06" db="EMBL/GenBank/DDBJ databases">
        <authorList>
            <consortium name="Pathogen Informatics"/>
            <person name="Doyle S."/>
        </authorList>
    </citation>
    <scope>NUCLEOTIDE SEQUENCE [LARGE SCALE GENOMIC DNA]</scope>
    <source>
        <strain evidence="4 5">NCTC13294</strain>
    </source>
</reference>
<evidence type="ECO:0000256" key="3">
    <source>
        <dbReference type="SAM" id="SignalP"/>
    </source>
</evidence>
<sequence>MKPHLLALSLAVLTAAAIAEDPSVANNIAQLTTQAEAGDAEAQYRLACRYSKGDGVTQDYGKAIAWLEKAAAQNYPDAEYNLGALYGDGTVVPKDTAKARQWLEKAAAQGHEAAPIALHILDEQSAQTPPSGVNTGFPTHGTTAQEGTP</sequence>
<proteinExistence type="predicted"/>
<evidence type="ECO:0000256" key="2">
    <source>
        <dbReference type="SAM" id="MobiDB-lite"/>
    </source>
</evidence>
<dbReference type="PANTHER" id="PTHR46430">
    <property type="entry name" value="PROTEIN SKT5-RELATED"/>
    <property type="match status" value="1"/>
</dbReference>
<evidence type="ECO:0000256" key="1">
    <source>
        <dbReference type="ARBA" id="ARBA00022737"/>
    </source>
</evidence>
<dbReference type="OrthoDB" id="9792653at2"/>
<accession>A0A381EEL9</accession>